<protein>
    <submittedName>
        <fullName evidence="3">NB-ARC domain-containing protein</fullName>
    </submittedName>
</protein>
<reference evidence="3 4" key="1">
    <citation type="submission" date="2024-09" db="EMBL/GenBank/DDBJ databases">
        <authorList>
            <person name="Sun Q."/>
            <person name="Mori K."/>
        </authorList>
    </citation>
    <scope>NUCLEOTIDE SEQUENCE [LARGE SCALE GENOMIC DNA]</scope>
    <source>
        <strain evidence="3 4">TBRC 1432</strain>
    </source>
</reference>
<dbReference type="PANTHER" id="PTHR47691:SF3">
    <property type="entry name" value="HTH-TYPE TRANSCRIPTIONAL REGULATOR RV0890C-RELATED"/>
    <property type="match status" value="1"/>
</dbReference>
<dbReference type="RefSeq" id="WP_273934970.1">
    <property type="nucleotide sequence ID" value="NZ_CP097263.1"/>
</dbReference>
<comment type="caution">
    <text evidence="3">The sequence shown here is derived from an EMBL/GenBank/DDBJ whole genome shotgun (WGS) entry which is preliminary data.</text>
</comment>
<dbReference type="Gene3D" id="1.25.40.10">
    <property type="entry name" value="Tetratricopeptide repeat domain"/>
    <property type="match status" value="1"/>
</dbReference>
<dbReference type="InterPro" id="IPR027417">
    <property type="entry name" value="P-loop_NTPase"/>
</dbReference>
<dbReference type="SUPFAM" id="SSF48452">
    <property type="entry name" value="TPR-like"/>
    <property type="match status" value="1"/>
</dbReference>
<dbReference type="PANTHER" id="PTHR47691">
    <property type="entry name" value="REGULATOR-RELATED"/>
    <property type="match status" value="1"/>
</dbReference>
<evidence type="ECO:0000313" key="3">
    <source>
        <dbReference type="EMBL" id="MFC0545216.1"/>
    </source>
</evidence>
<feature type="compositionally biased region" description="Basic and acidic residues" evidence="1">
    <location>
        <begin position="1"/>
        <end position="16"/>
    </location>
</feature>
<dbReference type="PRINTS" id="PR00364">
    <property type="entry name" value="DISEASERSIST"/>
</dbReference>
<dbReference type="Proteomes" id="UP001589810">
    <property type="component" value="Unassembled WGS sequence"/>
</dbReference>
<evidence type="ECO:0000313" key="4">
    <source>
        <dbReference type="Proteomes" id="UP001589810"/>
    </source>
</evidence>
<dbReference type="Gene3D" id="3.40.50.300">
    <property type="entry name" value="P-loop containing nucleotide triphosphate hydrolases"/>
    <property type="match status" value="1"/>
</dbReference>
<dbReference type="SUPFAM" id="SSF52540">
    <property type="entry name" value="P-loop containing nucleoside triphosphate hydrolases"/>
    <property type="match status" value="1"/>
</dbReference>
<evidence type="ECO:0000259" key="2">
    <source>
        <dbReference type="Pfam" id="PF00931"/>
    </source>
</evidence>
<accession>A0ABV6MZK3</accession>
<dbReference type="EMBL" id="JBHLUD010000009">
    <property type="protein sequence ID" value="MFC0545216.1"/>
    <property type="molecule type" value="Genomic_DNA"/>
</dbReference>
<evidence type="ECO:0000256" key="1">
    <source>
        <dbReference type="SAM" id="MobiDB-lite"/>
    </source>
</evidence>
<dbReference type="InterPro" id="IPR011990">
    <property type="entry name" value="TPR-like_helical_dom_sf"/>
</dbReference>
<feature type="domain" description="NB-ARC" evidence="2">
    <location>
        <begin position="75"/>
        <end position="209"/>
    </location>
</feature>
<dbReference type="Pfam" id="PF00931">
    <property type="entry name" value="NB-ARC"/>
    <property type="match status" value="1"/>
</dbReference>
<feature type="region of interest" description="Disordered" evidence="1">
    <location>
        <begin position="1"/>
        <end position="20"/>
    </location>
</feature>
<keyword evidence="4" id="KW-1185">Reference proteome</keyword>
<organism evidence="3 4">
    <name type="scientific">Kutzneria chonburiensis</name>
    <dbReference type="NCBI Taxonomy" id="1483604"/>
    <lineage>
        <taxon>Bacteria</taxon>
        <taxon>Bacillati</taxon>
        <taxon>Actinomycetota</taxon>
        <taxon>Actinomycetes</taxon>
        <taxon>Pseudonocardiales</taxon>
        <taxon>Pseudonocardiaceae</taxon>
        <taxon>Kutzneria</taxon>
    </lineage>
</organism>
<gene>
    <name evidence="3" type="ORF">ACFFH7_27160</name>
</gene>
<dbReference type="InterPro" id="IPR002182">
    <property type="entry name" value="NB-ARC"/>
</dbReference>
<name>A0ABV6MZK3_9PSEU</name>
<proteinExistence type="predicted"/>
<sequence>MRADRSDGYSRNDLHSRVTGNVVQAREIDQVVVQVPAPARREPPPTPHQLPPPSRGFVDRTLVLAELSQLVEGRVDEGGPTVAVLSGIGGVGKTAIAVQWAHANQGRFGDGQLYADLGGGSVTVSDVLGGFLRALGVHEHYIPPRLAERAALFRTRTAARRLLILLDDVDQAAQVRPVLPNSAGSVVLATSRRRLSSLVLDGAELIDVHPLDKPDGRRLLTRMLPAGRADDEHDAVDELVDLCGGLPIALRVAGARLAERRRWPLLRLVHDLSDEQRRLGRLSVWGEAGVEEVFDIAYRGLPDSARTLYRRLGLLPGPDFGIAVAAIVSEYPLEQAEEAMAVLSERNLVEEHGADRFRFHDLVRLHARKRAEIEDDGQRRDHVIQRMVDWYLLGAAAADYAVLGSGRWRLAAHDLGKWVPAFDAAAAMGWLTAESTNLLAVVRLAADLGRQQTVWQFGEALWALFHSRKNYADWIDVHVLAVRAARACGNVPAEVRMLNQLARARIELGQHAAARSELTDALALADSCPDPRPRAVVVESLALLARATDDLTESIEKFHEARALNDEVGDCRGVAIQTYQLAGVLVRDDRPGDAVRELQSSLRIARELDDPLLTARMLIEEGRARLALRETGAAEQVLTLAARITRTLGQPVKEAEALALLLGRAKESVDLAGARTTALRLAQLYDETGSPKAAEVRRWLAETEP</sequence>